<reference evidence="3 4" key="1">
    <citation type="submission" date="2015-08" db="EMBL/GenBank/DDBJ databases">
        <title>Complete genome sequence of Sulfurifustis variabilis.</title>
        <authorList>
            <person name="Miura A."/>
            <person name="Kojima H."/>
            <person name="Fukui M."/>
        </authorList>
    </citation>
    <scope>NUCLEOTIDE SEQUENCE [LARGE SCALE GENOMIC DNA]</scope>
    <source>
        <strain evidence="4">skN76</strain>
    </source>
</reference>
<dbReference type="InterPro" id="IPR051549">
    <property type="entry name" value="PEP_Utilizing_Enz"/>
</dbReference>
<dbReference type="OrthoDB" id="9765468at2"/>
<dbReference type="Gene3D" id="3.50.30.10">
    <property type="entry name" value="Phosphohistidine domain"/>
    <property type="match status" value="1"/>
</dbReference>
<evidence type="ECO:0000259" key="2">
    <source>
        <dbReference type="Pfam" id="PF01326"/>
    </source>
</evidence>
<dbReference type="KEGG" id="sva:SVA_3748"/>
<dbReference type="Gene3D" id="3.30.1490.20">
    <property type="entry name" value="ATP-grasp fold, A domain"/>
    <property type="match status" value="1"/>
</dbReference>
<dbReference type="RefSeq" id="WP_096463033.1">
    <property type="nucleotide sequence ID" value="NZ_AP014936.1"/>
</dbReference>
<gene>
    <name evidence="3" type="ORF">SVA_3748</name>
</gene>
<dbReference type="Pfam" id="PF01326">
    <property type="entry name" value="PPDK_N"/>
    <property type="match status" value="1"/>
</dbReference>
<sequence>MNWIVFPDDEGEAGLGGKAGALRPLSMAGLPVPAWFCITPAAFRASLDDAQRRGLAAATADDAWRAVADTVSVSPHVARAIDAALGRLCPDGAPVAVRSSASDEDGVSHSFAGQLDSFLFVPSGDVADRVARVWRSGFSERVASYRRSQGIAGTPPAPAVLVQRMISPDASGVAFAADPVSGRRDVAVIAAVYGVGSGLVSGECDADTYRVDREGRLVESTVAHKRDAHRPDPQALEGVRRVAVPDDLAHRPVLTEEQVREVAALARRATEHFGRPQDIEWAYAAGRLYLLQSRPVTGLANRPDPGAPCILWDNSNIAESYPGVTTPLTFSFARRAYEHVYREFCHLMRVPAARVLAHEDTFRNMLGLVHGRIYYNLLNWYRVLALLPGFTVNRAFMEQMMGVKEGLPDALAADLGRAGFRERLLDSLYLARTLGGLLLNHAHLRRSIVRFYGRLDTALASPQPPLEARRPDELVDYYRALERELLTRWDAPLVNDFFAMVFYGVLKRLCERWCDDTDGTLQNDLLCGEGGMISAEPAQRIRAMAELAAPHPEVVQALAHGSLGAIRQAFADAPALERAYAEYLERFGDRCLEELKLESTTLHDDPLPLLRAVGAVAERRTGRVAAEGGEPDLRARAEKRVAQRLRGSPVRRAVFGWVLGHARARVRDRENLRFERTRLFGRVRRIFLEIGKRLYALDRLEAPRDVFYLTLEELLGFVEGTVCTTDLEGLVRVRKAEFEGYRTEAPPPDRIQAHGIVYLDHPLAAQPTATMSDGSTMKGTGCCPGVVRGRVRVVTDPRGARLEQGEILVAARTDPGWIMLFPAAAGLLVEHGSLLSHSAIVARELGLPAIVGLSGVTRWLADGDRVEMDGASGHVRRLEGEEA</sequence>
<feature type="domain" description="PEP-utilising enzyme mobile" evidence="1">
    <location>
        <begin position="803"/>
        <end position="873"/>
    </location>
</feature>
<keyword evidence="4" id="KW-1185">Reference proteome</keyword>
<name>A0A1C7AFU8_9GAMM</name>
<keyword evidence="3" id="KW-0670">Pyruvate</keyword>
<dbReference type="SUPFAM" id="SSF56059">
    <property type="entry name" value="Glutathione synthetase ATP-binding domain-like"/>
    <property type="match status" value="1"/>
</dbReference>
<dbReference type="InterPro" id="IPR036637">
    <property type="entry name" value="Phosphohistidine_dom_sf"/>
</dbReference>
<dbReference type="Gene3D" id="3.30.470.20">
    <property type="entry name" value="ATP-grasp fold, B domain"/>
    <property type="match status" value="1"/>
</dbReference>
<dbReference type="Proteomes" id="UP000218899">
    <property type="component" value="Chromosome"/>
</dbReference>
<dbReference type="InterPro" id="IPR008279">
    <property type="entry name" value="PEP-util_enz_mobile_dom"/>
</dbReference>
<dbReference type="PANTHER" id="PTHR43615">
    <property type="entry name" value="PHOSPHOENOLPYRUVATE SYNTHASE-RELATED"/>
    <property type="match status" value="1"/>
</dbReference>
<dbReference type="SUPFAM" id="SSF52009">
    <property type="entry name" value="Phosphohistidine domain"/>
    <property type="match status" value="1"/>
</dbReference>
<protein>
    <submittedName>
        <fullName evidence="3">Phosphoenolpyruvate synthase</fullName>
    </submittedName>
</protein>
<proteinExistence type="predicted"/>
<dbReference type="InterPro" id="IPR013815">
    <property type="entry name" value="ATP_grasp_subdomain_1"/>
</dbReference>
<dbReference type="Pfam" id="PF00391">
    <property type="entry name" value="PEP-utilizers"/>
    <property type="match status" value="1"/>
</dbReference>
<evidence type="ECO:0000259" key="1">
    <source>
        <dbReference type="Pfam" id="PF00391"/>
    </source>
</evidence>
<dbReference type="InterPro" id="IPR002192">
    <property type="entry name" value="PPDK_AMP/ATP-bd"/>
</dbReference>
<dbReference type="GO" id="GO:0005524">
    <property type="term" value="F:ATP binding"/>
    <property type="evidence" value="ECO:0007669"/>
    <property type="project" value="InterPro"/>
</dbReference>
<organism evidence="3 4">
    <name type="scientific">Sulfurifustis variabilis</name>
    <dbReference type="NCBI Taxonomy" id="1675686"/>
    <lineage>
        <taxon>Bacteria</taxon>
        <taxon>Pseudomonadati</taxon>
        <taxon>Pseudomonadota</taxon>
        <taxon>Gammaproteobacteria</taxon>
        <taxon>Acidiferrobacterales</taxon>
        <taxon>Acidiferrobacteraceae</taxon>
        <taxon>Sulfurifustis</taxon>
    </lineage>
</organism>
<dbReference type="PANTHER" id="PTHR43615:SF1">
    <property type="entry name" value="PPDK_N DOMAIN-CONTAINING PROTEIN"/>
    <property type="match status" value="1"/>
</dbReference>
<evidence type="ECO:0000313" key="3">
    <source>
        <dbReference type="EMBL" id="BAU50282.1"/>
    </source>
</evidence>
<dbReference type="EMBL" id="AP014936">
    <property type="protein sequence ID" value="BAU50282.1"/>
    <property type="molecule type" value="Genomic_DNA"/>
</dbReference>
<evidence type="ECO:0000313" key="4">
    <source>
        <dbReference type="Proteomes" id="UP000218899"/>
    </source>
</evidence>
<dbReference type="AlphaFoldDB" id="A0A1C7AFU8"/>
<accession>A0A1C7AFU8</accession>
<feature type="domain" description="Pyruvate phosphate dikinase AMP/ATP-binding" evidence="2">
    <location>
        <begin position="15"/>
        <end position="301"/>
    </location>
</feature>
<dbReference type="GO" id="GO:0016301">
    <property type="term" value="F:kinase activity"/>
    <property type="evidence" value="ECO:0007669"/>
    <property type="project" value="InterPro"/>
</dbReference>